<feature type="region of interest" description="Disordered" evidence="1">
    <location>
        <begin position="1"/>
        <end position="238"/>
    </location>
</feature>
<accession>A0AAD9JQB8</accession>
<feature type="compositionally biased region" description="Basic and acidic residues" evidence="1">
    <location>
        <begin position="157"/>
        <end position="174"/>
    </location>
</feature>
<dbReference type="Proteomes" id="UP001208570">
    <property type="component" value="Unassembled WGS sequence"/>
</dbReference>
<feature type="transmembrane region" description="Helical" evidence="2">
    <location>
        <begin position="260"/>
        <end position="283"/>
    </location>
</feature>
<sequence length="295" mass="31442">MDPESAGNDNDPETRGLDNDPEPANEETDPESAGVENDPKSPKHEPETKNRDVNESSANQGSSDDELTRNHEDETTTKTPPGEDDPLLNITERNNSAEWTAAGTGASQAETEEHDITILVGAEGTVDTRNDSSDDEAPPLPQKRPLSSITDEMPGSTDHDQHGGDSDSSRDDNASRTSSVSGRPTTVSTVQSSVTVPVTIEVNSAGATPAPNEPPPPYPGAPRPVPGRDPYDGSPGDDRIVSVQRTGNCPKCQVGNIMKNFSFCGICLAIWLFPCGLICLFCMRQKKCSHCGAKF</sequence>
<keyword evidence="2" id="KW-1133">Transmembrane helix</keyword>
<feature type="compositionally biased region" description="Basic and acidic residues" evidence="1">
    <location>
        <begin position="37"/>
        <end position="54"/>
    </location>
</feature>
<feature type="compositionally biased region" description="Acidic residues" evidence="1">
    <location>
        <begin position="19"/>
        <end position="30"/>
    </location>
</feature>
<evidence type="ECO:0008006" key="5">
    <source>
        <dbReference type="Google" id="ProtNLM"/>
    </source>
</evidence>
<reference evidence="3" key="1">
    <citation type="journal article" date="2023" name="Mol. Biol. Evol.">
        <title>Third-Generation Sequencing Reveals the Adaptive Role of the Epigenome in Three Deep-Sea Polychaetes.</title>
        <authorList>
            <person name="Perez M."/>
            <person name="Aroh O."/>
            <person name="Sun Y."/>
            <person name="Lan Y."/>
            <person name="Juniper S.K."/>
            <person name="Young C.R."/>
            <person name="Angers B."/>
            <person name="Qian P.Y."/>
        </authorList>
    </citation>
    <scope>NUCLEOTIDE SEQUENCE</scope>
    <source>
        <strain evidence="3">P08H-3</strain>
    </source>
</reference>
<evidence type="ECO:0000313" key="4">
    <source>
        <dbReference type="Proteomes" id="UP001208570"/>
    </source>
</evidence>
<organism evidence="3 4">
    <name type="scientific">Paralvinella palmiformis</name>
    <dbReference type="NCBI Taxonomy" id="53620"/>
    <lineage>
        <taxon>Eukaryota</taxon>
        <taxon>Metazoa</taxon>
        <taxon>Spiralia</taxon>
        <taxon>Lophotrochozoa</taxon>
        <taxon>Annelida</taxon>
        <taxon>Polychaeta</taxon>
        <taxon>Sedentaria</taxon>
        <taxon>Canalipalpata</taxon>
        <taxon>Terebellida</taxon>
        <taxon>Terebelliformia</taxon>
        <taxon>Alvinellidae</taxon>
        <taxon>Paralvinella</taxon>
    </lineage>
</organism>
<comment type="caution">
    <text evidence="3">The sequence shown here is derived from an EMBL/GenBank/DDBJ whole genome shotgun (WGS) entry which is preliminary data.</text>
</comment>
<gene>
    <name evidence="3" type="ORF">LSH36_201g05073</name>
</gene>
<dbReference type="Pfam" id="PF10164">
    <property type="entry name" value="BRI3"/>
    <property type="match status" value="1"/>
</dbReference>
<name>A0AAD9JQB8_9ANNE</name>
<dbReference type="InterPro" id="IPR019317">
    <property type="entry name" value="BRI3"/>
</dbReference>
<feature type="compositionally biased region" description="Pro residues" evidence="1">
    <location>
        <begin position="211"/>
        <end position="227"/>
    </location>
</feature>
<evidence type="ECO:0000256" key="2">
    <source>
        <dbReference type="SAM" id="Phobius"/>
    </source>
</evidence>
<keyword evidence="2" id="KW-0472">Membrane</keyword>
<feature type="compositionally biased region" description="Basic and acidic residues" evidence="1">
    <location>
        <begin position="66"/>
        <end position="76"/>
    </location>
</feature>
<feature type="compositionally biased region" description="Low complexity" evidence="1">
    <location>
        <begin position="175"/>
        <end position="210"/>
    </location>
</feature>
<proteinExistence type="predicted"/>
<dbReference type="PANTHER" id="PTHR13551">
    <property type="entry name" value="BRAIN PROTEIN I3"/>
    <property type="match status" value="1"/>
</dbReference>
<dbReference type="AlphaFoldDB" id="A0AAD9JQB8"/>
<dbReference type="EMBL" id="JAODUP010000201">
    <property type="protein sequence ID" value="KAK2156992.1"/>
    <property type="molecule type" value="Genomic_DNA"/>
</dbReference>
<keyword evidence="2" id="KW-0812">Transmembrane</keyword>
<evidence type="ECO:0000313" key="3">
    <source>
        <dbReference type="EMBL" id="KAK2156992.1"/>
    </source>
</evidence>
<protein>
    <recommendedName>
        <fullName evidence="5">Brain protein I3</fullName>
    </recommendedName>
</protein>
<evidence type="ECO:0000256" key="1">
    <source>
        <dbReference type="SAM" id="MobiDB-lite"/>
    </source>
</evidence>
<keyword evidence="4" id="KW-1185">Reference proteome</keyword>